<dbReference type="EMBL" id="JACIBU010000001">
    <property type="protein sequence ID" value="MBB3675111.1"/>
    <property type="molecule type" value="Genomic_DNA"/>
</dbReference>
<dbReference type="Proteomes" id="UP000247602">
    <property type="component" value="Unassembled WGS sequence"/>
</dbReference>
<keyword evidence="3" id="KW-1185">Reference proteome</keyword>
<organism evidence="2 3">
    <name type="scientific">Modestobacter versicolor</name>
    <dbReference type="NCBI Taxonomy" id="429133"/>
    <lineage>
        <taxon>Bacteria</taxon>
        <taxon>Bacillati</taxon>
        <taxon>Actinomycetota</taxon>
        <taxon>Actinomycetes</taxon>
        <taxon>Geodermatophilales</taxon>
        <taxon>Geodermatophilaceae</taxon>
        <taxon>Modestobacter</taxon>
    </lineage>
</organism>
<evidence type="ECO:0000313" key="4">
    <source>
        <dbReference type="Proteomes" id="UP000580718"/>
    </source>
</evidence>
<evidence type="ECO:0000313" key="1">
    <source>
        <dbReference type="EMBL" id="MBB3675111.1"/>
    </source>
</evidence>
<reference evidence="2 3" key="1">
    <citation type="submission" date="2018-06" db="EMBL/GenBank/DDBJ databases">
        <title>Draft genome sequence of Modestobacter versicolor CP153-2.</title>
        <authorList>
            <person name="Gundlapally S.R."/>
        </authorList>
    </citation>
    <scope>NUCLEOTIDE SEQUENCE [LARGE SCALE GENOMIC DNA]</scope>
    <source>
        <strain evidence="2 3">CP153-2</strain>
    </source>
</reference>
<sequence length="161" mass="17203">MTRLRWPAQLPPDDELGAVVHGPVVLARSPGIAAGLRCVFAHPTGLHLPLVLRAEGVQAEAAGRRAGWRPGDDRADRDPWSGVLLTAELDGATRPVDPAGRTTTGSADHFHLRAGYWIGALPSDGRLRLTVGWPQAGLAEHSTELELGPLDGLGERVRLLR</sequence>
<comment type="caution">
    <text evidence="2">The sequence shown here is derived from an EMBL/GenBank/DDBJ whole genome shotgun (WGS) entry which is preliminary data.</text>
</comment>
<dbReference type="RefSeq" id="WP_110552587.1">
    <property type="nucleotide sequence ID" value="NZ_JACIBU010000001.1"/>
</dbReference>
<gene>
    <name evidence="2" type="ORF">DMO24_12475</name>
    <name evidence="1" type="ORF">FHX36_000846</name>
</gene>
<dbReference type="EMBL" id="QKNV01000122">
    <property type="protein sequence ID" value="PZA21015.1"/>
    <property type="molecule type" value="Genomic_DNA"/>
</dbReference>
<evidence type="ECO:0000313" key="3">
    <source>
        <dbReference type="Proteomes" id="UP000247602"/>
    </source>
</evidence>
<evidence type="ECO:0000313" key="2">
    <source>
        <dbReference type="EMBL" id="PZA21015.1"/>
    </source>
</evidence>
<name>A0A323V870_9ACTN</name>
<proteinExistence type="predicted"/>
<accession>A0A323V870</accession>
<dbReference type="AlphaFoldDB" id="A0A323V870"/>
<dbReference type="Proteomes" id="UP000580718">
    <property type="component" value="Unassembled WGS sequence"/>
</dbReference>
<dbReference type="OrthoDB" id="4461988at2"/>
<reference evidence="1 4" key="2">
    <citation type="submission" date="2020-08" db="EMBL/GenBank/DDBJ databases">
        <title>Sequencing the genomes of 1000 actinobacteria strains.</title>
        <authorList>
            <person name="Klenk H.-P."/>
        </authorList>
    </citation>
    <scope>NUCLEOTIDE SEQUENCE [LARGE SCALE GENOMIC DNA]</scope>
    <source>
        <strain evidence="1 4">DSM 16678</strain>
    </source>
</reference>
<protein>
    <submittedName>
        <fullName evidence="2">Uncharacterized protein</fullName>
    </submittedName>
</protein>